<dbReference type="Gene3D" id="3.30.450.40">
    <property type="match status" value="1"/>
</dbReference>
<protein>
    <recommendedName>
        <fullName evidence="4">GAF domain-containing protein</fullName>
    </recommendedName>
</protein>
<dbReference type="EMBL" id="JADJOT010000002">
    <property type="protein sequence ID" value="MBK7952706.1"/>
    <property type="molecule type" value="Genomic_DNA"/>
</dbReference>
<gene>
    <name evidence="2" type="ORF">IPK02_01365</name>
</gene>
<comment type="caution">
    <text evidence="2">The sequence shown here is derived from an EMBL/GenBank/DDBJ whole genome shotgun (WGS) entry which is preliminary data.</text>
</comment>
<accession>A0A935W1X6</accession>
<name>A0A935W1X6_9PROT</name>
<evidence type="ECO:0000313" key="3">
    <source>
        <dbReference type="Proteomes" id="UP000706151"/>
    </source>
</evidence>
<proteinExistence type="predicted"/>
<feature type="transmembrane region" description="Helical" evidence="1">
    <location>
        <begin position="58"/>
        <end position="80"/>
    </location>
</feature>
<dbReference type="InterPro" id="IPR029016">
    <property type="entry name" value="GAF-like_dom_sf"/>
</dbReference>
<dbReference type="AlphaFoldDB" id="A0A935W1X6"/>
<evidence type="ECO:0008006" key="4">
    <source>
        <dbReference type="Google" id="ProtNLM"/>
    </source>
</evidence>
<keyword evidence="1" id="KW-0812">Transmembrane</keyword>
<sequence length="310" mass="34349">MKQPVTHYTEGRNAWNLGVVGSLIRVRGLAVTATVTLVTMGAPWWWPQSTPSKLEFSLSFFIAAIVLVCGGMFFASLIYLRRRTIRSLNMKYLLHRLTHNARDRQTALHSKLIPGKPYSKGKLTKELELMLTELCQNLSDYFKTLIGDESITASIRLAVEDNKTGLIVYKTFARSAGLNPNRRGTSEAIPVNQGIPRFLRDDNNGQGVIFYHDLKGAAAIGAYKITENDRRYPDDIATMMVAPLNAWSGTRQDMIGLLYIASRQTDVFEVSHVDSIAFVADHAATAIANVVELVRLKCNTASPLGGHTHA</sequence>
<evidence type="ECO:0000313" key="2">
    <source>
        <dbReference type="EMBL" id="MBK7952706.1"/>
    </source>
</evidence>
<dbReference type="Proteomes" id="UP000706151">
    <property type="component" value="Unassembled WGS sequence"/>
</dbReference>
<dbReference type="SUPFAM" id="SSF55781">
    <property type="entry name" value="GAF domain-like"/>
    <property type="match status" value="1"/>
</dbReference>
<evidence type="ECO:0000256" key="1">
    <source>
        <dbReference type="SAM" id="Phobius"/>
    </source>
</evidence>
<keyword evidence="1" id="KW-0472">Membrane</keyword>
<reference evidence="2 3" key="1">
    <citation type="submission" date="2020-10" db="EMBL/GenBank/DDBJ databases">
        <title>Connecting structure to function with the recovery of over 1000 high-quality activated sludge metagenome-assembled genomes encoding full-length rRNA genes using long-read sequencing.</title>
        <authorList>
            <person name="Singleton C.M."/>
            <person name="Petriglieri F."/>
            <person name="Kristensen J.M."/>
            <person name="Kirkegaard R.H."/>
            <person name="Michaelsen T.Y."/>
            <person name="Andersen M.H."/>
            <person name="Karst S.M."/>
            <person name="Dueholm M.S."/>
            <person name="Nielsen P.H."/>
            <person name="Albertsen M."/>
        </authorList>
    </citation>
    <scope>NUCLEOTIDE SEQUENCE [LARGE SCALE GENOMIC DNA]</scope>
    <source>
        <strain evidence="2">Fred_18-Q3-R57-64_BAT3C.720</strain>
    </source>
</reference>
<organism evidence="2 3">
    <name type="scientific">Candidatus Accumulibacter affinis</name>
    <dbReference type="NCBI Taxonomy" id="2954384"/>
    <lineage>
        <taxon>Bacteria</taxon>
        <taxon>Pseudomonadati</taxon>
        <taxon>Pseudomonadota</taxon>
        <taxon>Betaproteobacteria</taxon>
        <taxon>Candidatus Accumulibacter</taxon>
    </lineage>
</organism>
<feature type="transmembrane region" description="Helical" evidence="1">
    <location>
        <begin position="26"/>
        <end position="46"/>
    </location>
</feature>
<keyword evidence="1" id="KW-1133">Transmembrane helix</keyword>